<organism evidence="2">
    <name type="scientific">Chloropicon laureae</name>
    <dbReference type="NCBI Taxonomy" id="464258"/>
    <lineage>
        <taxon>Eukaryota</taxon>
        <taxon>Viridiplantae</taxon>
        <taxon>Chlorophyta</taxon>
        <taxon>Chloropicophyceae</taxon>
        <taxon>Chloropicales</taxon>
        <taxon>Chloropicaceae</taxon>
        <taxon>Chloropicon</taxon>
    </lineage>
</organism>
<gene>
    <name evidence="2" type="ORF">CLAU1311_LOCUS6614</name>
</gene>
<dbReference type="InterPro" id="IPR036865">
    <property type="entry name" value="CRAL-TRIO_dom_sf"/>
</dbReference>
<evidence type="ECO:0000313" key="2">
    <source>
        <dbReference type="EMBL" id="CAE0023730.1"/>
    </source>
</evidence>
<name>A0A7S2Z5R2_9CHLO</name>
<dbReference type="EMBL" id="HBHU01010138">
    <property type="protein sequence ID" value="CAE0023730.1"/>
    <property type="molecule type" value="Transcribed_RNA"/>
</dbReference>
<reference evidence="2" key="1">
    <citation type="submission" date="2021-01" db="EMBL/GenBank/DDBJ databases">
        <authorList>
            <person name="Corre E."/>
            <person name="Pelletier E."/>
            <person name="Niang G."/>
            <person name="Scheremetjew M."/>
            <person name="Finn R."/>
            <person name="Kale V."/>
            <person name="Holt S."/>
            <person name="Cochrane G."/>
            <person name="Meng A."/>
            <person name="Brown T."/>
            <person name="Cohen L."/>
        </authorList>
    </citation>
    <scope>NUCLEOTIDE SEQUENCE</scope>
    <source>
        <strain evidence="2">RCC856</strain>
    </source>
</reference>
<sequence length="234" mass="26234">MAWFDLGRTVAGWQDYAVALSERGKQIVLGSSIEDEAKDQAYAADLEQGRGEDFRDLDELGFSKLERVNEGQWLWLIFGRRLPMQVLDKERVWRFMQVQMDEVDGHASVVYVHHGATYHDNCPGLAWMGAKLKGAPASVLEKVRRVLVLHPCAHLWSATQLLGTSLLHSLWPKTVFVMRIESLWEHLDRGVVSVALPSEVEEHDAYLEANPLSDFYIAGSSLATQQTGAEEGSA</sequence>
<evidence type="ECO:0000259" key="1">
    <source>
        <dbReference type="Pfam" id="PF13716"/>
    </source>
</evidence>
<dbReference type="Gene3D" id="3.40.525.10">
    <property type="entry name" value="CRAL-TRIO lipid binding domain"/>
    <property type="match status" value="1"/>
</dbReference>
<dbReference type="PANTHER" id="PTHR48411:SF1">
    <property type="entry name" value="OS01G0948300 PROTEIN"/>
    <property type="match status" value="1"/>
</dbReference>
<dbReference type="PANTHER" id="PTHR48411">
    <property type="entry name" value="OS01G0948300 PROTEIN"/>
    <property type="match status" value="1"/>
</dbReference>
<dbReference type="AlphaFoldDB" id="A0A7S2Z5R2"/>
<feature type="domain" description="CRAL-TRIO" evidence="1">
    <location>
        <begin position="77"/>
        <end position="204"/>
    </location>
</feature>
<dbReference type="InterPro" id="IPR001251">
    <property type="entry name" value="CRAL-TRIO_dom"/>
</dbReference>
<protein>
    <recommendedName>
        <fullName evidence="1">CRAL-TRIO domain-containing protein</fullName>
    </recommendedName>
</protein>
<accession>A0A7S2Z5R2</accession>
<proteinExistence type="predicted"/>
<dbReference type="Pfam" id="PF13716">
    <property type="entry name" value="CRAL_TRIO_2"/>
    <property type="match status" value="1"/>
</dbReference>